<dbReference type="Gene3D" id="3.20.20.80">
    <property type="entry name" value="Glycosidases"/>
    <property type="match status" value="1"/>
</dbReference>
<dbReference type="Gene3D" id="3.90.400.10">
    <property type="entry name" value="Oligo-1,6-glucosidase, Domain 2"/>
    <property type="match status" value="1"/>
</dbReference>
<keyword evidence="2" id="KW-0378">Hydrolase</keyword>
<proteinExistence type="inferred from homology"/>
<dbReference type="GO" id="GO:0004556">
    <property type="term" value="F:alpha-amylase activity"/>
    <property type="evidence" value="ECO:0007669"/>
    <property type="project" value="TreeGrafter"/>
</dbReference>
<dbReference type="SUPFAM" id="SSF51011">
    <property type="entry name" value="Glycosyl hydrolase domain"/>
    <property type="match status" value="1"/>
</dbReference>
<reference evidence="5 6" key="1">
    <citation type="submission" date="2017-02" db="EMBL/GenBank/DDBJ databases">
        <title>Whole genome sequencing of Metallibacterium scheffleri DSM 24874 (T).</title>
        <authorList>
            <person name="Kumar S."/>
            <person name="Patil P."/>
            <person name="Patil P.B."/>
        </authorList>
    </citation>
    <scope>NUCLEOTIDE SEQUENCE [LARGE SCALE GENOMIC DNA]</scope>
    <source>
        <strain evidence="5 6">DSM 24874</strain>
    </source>
</reference>
<dbReference type="PANTHER" id="PTHR10357:SF179">
    <property type="entry name" value="NEUTRAL AND BASIC AMINO ACID TRANSPORT PROTEIN RBAT"/>
    <property type="match status" value="1"/>
</dbReference>
<dbReference type="Pfam" id="PF23915">
    <property type="entry name" value="SusG_C"/>
    <property type="match status" value="1"/>
</dbReference>
<dbReference type="RefSeq" id="WP_081127085.1">
    <property type="nucleotide sequence ID" value="NZ_LDOS01000002.1"/>
</dbReference>
<keyword evidence="3" id="KW-0326">Glycosidase</keyword>
<dbReference type="Proteomes" id="UP000307749">
    <property type="component" value="Unassembled WGS sequence"/>
</dbReference>
<evidence type="ECO:0000256" key="2">
    <source>
        <dbReference type="ARBA" id="ARBA00022801"/>
    </source>
</evidence>
<dbReference type="InterPro" id="IPR056300">
    <property type="entry name" value="SusG-like_C"/>
</dbReference>
<comment type="caution">
    <text evidence="5">The sequence shown here is derived from an EMBL/GenBank/DDBJ whole genome shotgun (WGS) entry which is preliminary data.</text>
</comment>
<evidence type="ECO:0000313" key="5">
    <source>
        <dbReference type="EMBL" id="THD09249.1"/>
    </source>
</evidence>
<dbReference type="PANTHER" id="PTHR10357">
    <property type="entry name" value="ALPHA-AMYLASE FAMILY MEMBER"/>
    <property type="match status" value="1"/>
</dbReference>
<dbReference type="STRING" id="993689.GCA_002077135_01744"/>
<evidence type="ECO:0000256" key="1">
    <source>
        <dbReference type="ARBA" id="ARBA00008061"/>
    </source>
</evidence>
<sequence>MAASAVAQAPALTPATARALGPAAPSGVYYEIFVRSFYDTNGDGIGDLDGVTKKLPYLESLGVSGIWLIPIFPSPSYHGYDITHYRAINPQYGTMADFERLVKAAHADGMKVILDMVINHTSNENPWFLASRDPHSAYRDWYYWASPDTRLDAKSSMGGKVWHKSGRQHYMGIFSRDMPDLNYHTPALRREMISIGQYWLKRGVNGYRLDAAKYLLDKFWNQRHSMRAIDADVAWWKQYRDGLDKVDPQTYLVGEVWDSHYRHMAPFVGPLNAVFDFPMAKRLVASAETGHDDGIGRALVHMQRIYRSATGHYVMDAPLLSNFDQQRVMTDLHGNLDKMKVAAAMLLTLPGNPYVYYGEEIGMRGTKPDPLDREPMRWNISPTAPGETTWETPPAWLHEDVSVQAEQNDPHSLLNRYRELIHWRMHIAPLRDGVAGVYATGNPALVAWRLTDRAGSVLVAHNLSGQTQRLTLHSVGGLQYQTLLRTTRTWTALDGDVLSLPAYGSAVLEGSTTATQTNSRRTP</sequence>
<name>A0A4S3KKJ8_9GAMM</name>
<dbReference type="SUPFAM" id="SSF51445">
    <property type="entry name" value="(Trans)glycosidases"/>
    <property type="match status" value="1"/>
</dbReference>
<evidence type="ECO:0000259" key="4">
    <source>
        <dbReference type="SMART" id="SM00642"/>
    </source>
</evidence>
<dbReference type="CDD" id="cd11316">
    <property type="entry name" value="AmyAc_bac2_AmyA"/>
    <property type="match status" value="1"/>
</dbReference>
<dbReference type="SMART" id="SM00642">
    <property type="entry name" value="Aamy"/>
    <property type="match status" value="1"/>
</dbReference>
<protein>
    <submittedName>
        <fullName evidence="5">Alpha-amylase</fullName>
    </submittedName>
</protein>
<comment type="similarity">
    <text evidence="1">Belongs to the glycosyl hydrolase 13 family.</text>
</comment>
<dbReference type="InterPro" id="IPR045857">
    <property type="entry name" value="O16G_dom_2"/>
</dbReference>
<gene>
    <name evidence="5" type="ORF">B1806_11820</name>
</gene>
<evidence type="ECO:0000313" key="6">
    <source>
        <dbReference type="Proteomes" id="UP000307749"/>
    </source>
</evidence>
<accession>A0A4S3KKJ8</accession>
<organism evidence="5 6">
    <name type="scientific">Metallibacterium scheffleri</name>
    <dbReference type="NCBI Taxonomy" id="993689"/>
    <lineage>
        <taxon>Bacteria</taxon>
        <taxon>Pseudomonadati</taxon>
        <taxon>Pseudomonadota</taxon>
        <taxon>Gammaproteobacteria</taxon>
        <taxon>Lysobacterales</taxon>
        <taxon>Rhodanobacteraceae</taxon>
        <taxon>Metallibacterium</taxon>
    </lineage>
</organism>
<dbReference type="GO" id="GO:0009313">
    <property type="term" value="P:oligosaccharide catabolic process"/>
    <property type="evidence" value="ECO:0007669"/>
    <property type="project" value="TreeGrafter"/>
</dbReference>
<dbReference type="AlphaFoldDB" id="A0A4S3KKJ8"/>
<dbReference type="EMBL" id="MWQO01000041">
    <property type="protein sequence ID" value="THD09249.1"/>
    <property type="molecule type" value="Genomic_DNA"/>
</dbReference>
<evidence type="ECO:0000256" key="3">
    <source>
        <dbReference type="ARBA" id="ARBA00023295"/>
    </source>
</evidence>
<dbReference type="InterPro" id="IPR006047">
    <property type="entry name" value="GH13_cat_dom"/>
</dbReference>
<feature type="domain" description="Glycosyl hydrolase family 13 catalytic" evidence="4">
    <location>
        <begin position="31"/>
        <end position="424"/>
    </location>
</feature>
<dbReference type="InterPro" id="IPR017853">
    <property type="entry name" value="GH"/>
</dbReference>
<keyword evidence="6" id="KW-1185">Reference proteome</keyword>
<dbReference type="Pfam" id="PF00128">
    <property type="entry name" value="Alpha-amylase"/>
    <property type="match status" value="1"/>
</dbReference>